<name>A0A8H5GSB1_9AGAR</name>
<accession>A0A8H5GSB1</accession>
<sequence>MPTVKVNSSTGKTEFRYTISTPKSASAKSIEKGLPTVLFLHGVYIPQEIFVQQFGDPKLRQFNLVAVDHRAHGETTGDKPPAHYGQVEAAEDFAKFIDALKLPPCHVVGLSLGTIIGLQLAVSYPEKVKSLFLMSPLGTEEPEDVALGRREIYEVWCEGLSGPTPDDSVLLEAVYGALQLGFSNKSSTLINALMNRTYPIAKNIWGPKGLDQYRVMTVDIITNRKSQTKEALAKLAKIPVTLVHGLGDVAYPVTYSEEFMKQLQAAGVKTSLVKIPDAPQFVNIDSSTDFPDVNSFLCNFLLEHSEQKPAPIPVQVSNPFEFILKMNGWNPAEDAEDETTI</sequence>
<comment type="caution">
    <text evidence="2">The sequence shown here is derived from an EMBL/GenBank/DDBJ whole genome shotgun (WGS) entry which is preliminary data.</text>
</comment>
<reference evidence="2 3" key="1">
    <citation type="journal article" date="2020" name="ISME J.">
        <title>Uncovering the hidden diversity of litter-decomposition mechanisms in mushroom-forming fungi.</title>
        <authorList>
            <person name="Floudas D."/>
            <person name="Bentzer J."/>
            <person name="Ahren D."/>
            <person name="Johansson T."/>
            <person name="Persson P."/>
            <person name="Tunlid A."/>
        </authorList>
    </citation>
    <scope>NUCLEOTIDE SEQUENCE [LARGE SCALE GENOMIC DNA]</scope>
    <source>
        <strain evidence="2 3">CBS 291.85</strain>
    </source>
</reference>
<proteinExistence type="predicted"/>
<dbReference type="PANTHER" id="PTHR43798:SF33">
    <property type="entry name" value="HYDROLASE, PUTATIVE (AFU_ORTHOLOGUE AFUA_2G14860)-RELATED"/>
    <property type="match status" value="1"/>
</dbReference>
<dbReference type="Gene3D" id="3.40.50.1820">
    <property type="entry name" value="alpha/beta hydrolase"/>
    <property type="match status" value="1"/>
</dbReference>
<dbReference type="AlphaFoldDB" id="A0A8H5GSB1"/>
<dbReference type="GO" id="GO:0016020">
    <property type="term" value="C:membrane"/>
    <property type="evidence" value="ECO:0007669"/>
    <property type="project" value="TreeGrafter"/>
</dbReference>
<dbReference type="PRINTS" id="PR00111">
    <property type="entry name" value="ABHYDROLASE"/>
</dbReference>
<dbReference type="SUPFAM" id="SSF53474">
    <property type="entry name" value="alpha/beta-Hydrolases"/>
    <property type="match status" value="1"/>
</dbReference>
<dbReference type="InterPro" id="IPR029058">
    <property type="entry name" value="AB_hydrolase_fold"/>
</dbReference>
<evidence type="ECO:0000313" key="2">
    <source>
        <dbReference type="EMBL" id="KAF5370063.1"/>
    </source>
</evidence>
<gene>
    <name evidence="2" type="ORF">D9758_001386</name>
</gene>
<dbReference type="OrthoDB" id="19657at2759"/>
<organism evidence="2 3">
    <name type="scientific">Tetrapyrgos nigripes</name>
    <dbReference type="NCBI Taxonomy" id="182062"/>
    <lineage>
        <taxon>Eukaryota</taxon>
        <taxon>Fungi</taxon>
        <taxon>Dikarya</taxon>
        <taxon>Basidiomycota</taxon>
        <taxon>Agaricomycotina</taxon>
        <taxon>Agaricomycetes</taxon>
        <taxon>Agaricomycetidae</taxon>
        <taxon>Agaricales</taxon>
        <taxon>Marasmiineae</taxon>
        <taxon>Marasmiaceae</taxon>
        <taxon>Tetrapyrgos</taxon>
    </lineage>
</organism>
<keyword evidence="3" id="KW-1185">Reference proteome</keyword>
<dbReference type="PANTHER" id="PTHR43798">
    <property type="entry name" value="MONOACYLGLYCEROL LIPASE"/>
    <property type="match status" value="1"/>
</dbReference>
<dbReference type="InterPro" id="IPR050266">
    <property type="entry name" value="AB_hydrolase_sf"/>
</dbReference>
<evidence type="ECO:0000259" key="1">
    <source>
        <dbReference type="Pfam" id="PF00561"/>
    </source>
</evidence>
<dbReference type="Pfam" id="PF00561">
    <property type="entry name" value="Abhydrolase_1"/>
    <property type="match status" value="1"/>
</dbReference>
<dbReference type="EMBL" id="JAACJM010000012">
    <property type="protein sequence ID" value="KAF5370063.1"/>
    <property type="molecule type" value="Genomic_DNA"/>
</dbReference>
<evidence type="ECO:0000313" key="3">
    <source>
        <dbReference type="Proteomes" id="UP000559256"/>
    </source>
</evidence>
<dbReference type="Proteomes" id="UP000559256">
    <property type="component" value="Unassembled WGS sequence"/>
</dbReference>
<protein>
    <recommendedName>
        <fullName evidence="1">AB hydrolase-1 domain-containing protein</fullName>
    </recommendedName>
</protein>
<feature type="domain" description="AB hydrolase-1" evidence="1">
    <location>
        <begin position="35"/>
        <end position="284"/>
    </location>
</feature>
<dbReference type="InterPro" id="IPR000073">
    <property type="entry name" value="AB_hydrolase_1"/>
</dbReference>